<reference evidence="1 2" key="1">
    <citation type="journal article" date="2019" name="Sci. Rep.">
        <title>A high-quality genome of Eragrostis curvula grass provides insights into Poaceae evolution and supports new strategies to enhance forage quality.</title>
        <authorList>
            <person name="Carballo J."/>
            <person name="Santos B.A.C.M."/>
            <person name="Zappacosta D."/>
            <person name="Garbus I."/>
            <person name="Selva J.P."/>
            <person name="Gallo C.A."/>
            <person name="Diaz A."/>
            <person name="Albertini E."/>
            <person name="Caccamo M."/>
            <person name="Echenique V."/>
        </authorList>
    </citation>
    <scope>NUCLEOTIDE SEQUENCE [LARGE SCALE GENOMIC DNA]</scope>
    <source>
        <strain evidence="2">cv. Victoria</strain>
        <tissue evidence="1">Leaf</tissue>
    </source>
</reference>
<proteinExistence type="predicted"/>
<accession>A0A5J9WS92</accession>
<dbReference type="Proteomes" id="UP000324897">
    <property type="component" value="Chromosome 6"/>
</dbReference>
<keyword evidence="2" id="KW-1185">Reference proteome</keyword>
<dbReference type="AlphaFoldDB" id="A0A5J9WS92"/>
<dbReference type="OrthoDB" id="588680at2759"/>
<evidence type="ECO:0000313" key="1">
    <source>
        <dbReference type="EMBL" id="TVU51622.1"/>
    </source>
</evidence>
<name>A0A5J9WS92_9POAL</name>
<dbReference type="EMBL" id="RWGY01000002">
    <property type="protein sequence ID" value="TVU51622.1"/>
    <property type="molecule type" value="Genomic_DNA"/>
</dbReference>
<protein>
    <submittedName>
        <fullName evidence="1">Uncharacterized protein</fullName>
    </submittedName>
</protein>
<sequence>NLLKVVIPRPDPSGAPVTGVGKLLFEYANVDGSTWARIGMHAPKVVLWEPGSCLPREQVCC</sequence>
<gene>
    <name evidence="1" type="ORF">EJB05_03062</name>
</gene>
<evidence type="ECO:0000313" key="2">
    <source>
        <dbReference type="Proteomes" id="UP000324897"/>
    </source>
</evidence>
<feature type="non-terminal residue" evidence="1">
    <location>
        <position position="61"/>
    </location>
</feature>
<dbReference type="Gramene" id="TVU51622">
    <property type="protein sequence ID" value="TVU51622"/>
    <property type="gene ID" value="EJB05_03062"/>
</dbReference>
<organism evidence="1 2">
    <name type="scientific">Eragrostis curvula</name>
    <name type="common">weeping love grass</name>
    <dbReference type="NCBI Taxonomy" id="38414"/>
    <lineage>
        <taxon>Eukaryota</taxon>
        <taxon>Viridiplantae</taxon>
        <taxon>Streptophyta</taxon>
        <taxon>Embryophyta</taxon>
        <taxon>Tracheophyta</taxon>
        <taxon>Spermatophyta</taxon>
        <taxon>Magnoliopsida</taxon>
        <taxon>Liliopsida</taxon>
        <taxon>Poales</taxon>
        <taxon>Poaceae</taxon>
        <taxon>PACMAD clade</taxon>
        <taxon>Chloridoideae</taxon>
        <taxon>Eragrostideae</taxon>
        <taxon>Eragrostidinae</taxon>
        <taxon>Eragrostis</taxon>
    </lineage>
</organism>
<feature type="non-terminal residue" evidence="1">
    <location>
        <position position="1"/>
    </location>
</feature>
<comment type="caution">
    <text evidence="1">The sequence shown here is derived from an EMBL/GenBank/DDBJ whole genome shotgun (WGS) entry which is preliminary data.</text>
</comment>